<dbReference type="AlphaFoldDB" id="A0A845F4I3"/>
<name>A0A845F4I3_9BACL</name>
<evidence type="ECO:0000256" key="1">
    <source>
        <dbReference type="ARBA" id="ARBA00023157"/>
    </source>
</evidence>
<dbReference type="PROSITE" id="PS00194">
    <property type="entry name" value="THIOREDOXIN_1"/>
    <property type="match status" value="1"/>
</dbReference>
<evidence type="ECO:0000313" key="3">
    <source>
        <dbReference type="EMBL" id="MYL65547.1"/>
    </source>
</evidence>
<dbReference type="InterPro" id="IPR013766">
    <property type="entry name" value="Thioredoxin_domain"/>
</dbReference>
<dbReference type="GO" id="GO:0016491">
    <property type="term" value="F:oxidoreductase activity"/>
    <property type="evidence" value="ECO:0007669"/>
    <property type="project" value="InterPro"/>
</dbReference>
<keyword evidence="1" id="KW-1015">Disulfide bond</keyword>
<gene>
    <name evidence="3" type="ORF">GLW07_19495</name>
</gene>
<dbReference type="PANTHER" id="PTHR42852:SF1">
    <property type="entry name" value="THIOREDOXIN-LIKE PROTEIN YNEN"/>
    <property type="match status" value="1"/>
</dbReference>
<dbReference type="Proteomes" id="UP000447833">
    <property type="component" value="Unassembled WGS sequence"/>
</dbReference>
<dbReference type="Pfam" id="PF00578">
    <property type="entry name" value="AhpC-TSA"/>
    <property type="match status" value="1"/>
</dbReference>
<dbReference type="CDD" id="cd02966">
    <property type="entry name" value="TlpA_like_family"/>
    <property type="match status" value="1"/>
</dbReference>
<sequence>MKKFVLIVLAVALGWGIYNTVIADRSVGTEVGDQAADFTLETMEGKEVGLSDYEGQPVFLNFWATWCPPCEEEMPDIQQFSDEYGEEVAVLSVNFTKFEPNKEAIPKFVESHDLTFPILMDRDGKVGENLYQVISMPTSFMIDREGVIRQKRVGPLTLKDMEGWLDQVK</sequence>
<dbReference type="Gene3D" id="3.40.30.10">
    <property type="entry name" value="Glutaredoxin"/>
    <property type="match status" value="1"/>
</dbReference>
<dbReference type="GO" id="GO:0016209">
    <property type="term" value="F:antioxidant activity"/>
    <property type="evidence" value="ECO:0007669"/>
    <property type="project" value="InterPro"/>
</dbReference>
<proteinExistence type="predicted"/>
<dbReference type="PANTHER" id="PTHR42852">
    <property type="entry name" value="THIOL:DISULFIDE INTERCHANGE PROTEIN DSBE"/>
    <property type="match status" value="1"/>
</dbReference>
<feature type="domain" description="Thioredoxin" evidence="2">
    <location>
        <begin position="29"/>
        <end position="169"/>
    </location>
</feature>
<dbReference type="EMBL" id="WMEY01000008">
    <property type="protein sequence ID" value="MYL65547.1"/>
    <property type="molecule type" value="Genomic_DNA"/>
</dbReference>
<dbReference type="InterPro" id="IPR000866">
    <property type="entry name" value="AhpC/TSA"/>
</dbReference>
<accession>A0A845F4I3</accession>
<dbReference type="SUPFAM" id="SSF52833">
    <property type="entry name" value="Thioredoxin-like"/>
    <property type="match status" value="1"/>
</dbReference>
<evidence type="ECO:0000313" key="4">
    <source>
        <dbReference type="Proteomes" id="UP000447833"/>
    </source>
</evidence>
<protein>
    <submittedName>
        <fullName evidence="3">Redoxin domain-containing protein</fullName>
    </submittedName>
</protein>
<dbReference type="InterPro" id="IPR036249">
    <property type="entry name" value="Thioredoxin-like_sf"/>
</dbReference>
<reference evidence="3 4" key="1">
    <citation type="submission" date="2019-11" db="EMBL/GenBank/DDBJ databases">
        <title>Genome sequences of 17 halophilic strains isolated from different environments.</title>
        <authorList>
            <person name="Furrow R.E."/>
        </authorList>
    </citation>
    <scope>NUCLEOTIDE SEQUENCE [LARGE SCALE GENOMIC DNA]</scope>
    <source>
        <strain evidence="3 4">22506_14_FS</strain>
    </source>
</reference>
<dbReference type="PROSITE" id="PS51352">
    <property type="entry name" value="THIOREDOXIN_2"/>
    <property type="match status" value="1"/>
</dbReference>
<dbReference type="InterPro" id="IPR050553">
    <property type="entry name" value="Thioredoxin_ResA/DsbE_sf"/>
</dbReference>
<evidence type="ECO:0000259" key="2">
    <source>
        <dbReference type="PROSITE" id="PS51352"/>
    </source>
</evidence>
<organism evidence="3 4">
    <name type="scientific">Guptibacillus hwajinpoensis</name>
    <dbReference type="NCBI Taxonomy" id="208199"/>
    <lineage>
        <taxon>Bacteria</taxon>
        <taxon>Bacillati</taxon>
        <taxon>Bacillota</taxon>
        <taxon>Bacilli</taxon>
        <taxon>Bacillales</taxon>
        <taxon>Guptibacillaceae</taxon>
        <taxon>Guptibacillus</taxon>
    </lineage>
</organism>
<comment type="caution">
    <text evidence="3">The sequence shown here is derived from an EMBL/GenBank/DDBJ whole genome shotgun (WGS) entry which is preliminary data.</text>
</comment>
<dbReference type="InterPro" id="IPR017937">
    <property type="entry name" value="Thioredoxin_CS"/>
</dbReference>